<comment type="subcellular location">
    <subcellularLocation>
        <location evidence="2">Cell membrane</location>
    </subcellularLocation>
    <subcellularLocation>
        <location evidence="1">Membrane</location>
        <topology evidence="1">Multi-pass membrane protein</topology>
    </subcellularLocation>
</comment>
<organism evidence="11 12">
    <name type="scientific">Chloroflexus aurantiacus (strain ATCC 29366 / DSM 635 / J-10-fl)</name>
    <dbReference type="NCBI Taxonomy" id="324602"/>
    <lineage>
        <taxon>Bacteria</taxon>
        <taxon>Bacillati</taxon>
        <taxon>Chloroflexota</taxon>
        <taxon>Chloroflexia</taxon>
        <taxon>Chloroflexales</taxon>
        <taxon>Chloroflexineae</taxon>
        <taxon>Chloroflexaceae</taxon>
        <taxon>Chloroflexus</taxon>
    </lineage>
</organism>
<dbReference type="RefSeq" id="WP_012259622.1">
    <property type="nucleotide sequence ID" value="NC_010175.1"/>
</dbReference>
<dbReference type="EnsemblBacteria" id="ABY36969">
    <property type="protein sequence ID" value="ABY36969"/>
    <property type="gene ID" value="Caur_3791"/>
</dbReference>
<evidence type="ECO:0000256" key="7">
    <source>
        <dbReference type="ARBA" id="ARBA00022989"/>
    </source>
</evidence>
<evidence type="ECO:0000256" key="8">
    <source>
        <dbReference type="ARBA" id="ARBA00023136"/>
    </source>
</evidence>
<name>A9WCK7_CHLAA</name>
<feature type="transmembrane region" description="Helical" evidence="9">
    <location>
        <begin position="305"/>
        <end position="327"/>
    </location>
</feature>
<dbReference type="GO" id="GO:0047360">
    <property type="term" value="F:undecaprenyl-phosphate galactose phosphotransferase activity"/>
    <property type="evidence" value="ECO:0007669"/>
    <property type="project" value="UniProtKB-EC"/>
</dbReference>
<keyword evidence="7 9" id="KW-1133">Transmembrane helix</keyword>
<proteinExistence type="inferred from homology"/>
<dbReference type="InParanoid" id="A9WCK7"/>
<dbReference type="Proteomes" id="UP000002008">
    <property type="component" value="Chromosome"/>
</dbReference>
<dbReference type="PANTHER" id="PTHR30576:SF4">
    <property type="entry name" value="UNDECAPRENYL-PHOSPHATE GALACTOSE PHOSPHOTRANSFERASE"/>
    <property type="match status" value="1"/>
</dbReference>
<dbReference type="eggNOG" id="COG2148">
    <property type="taxonomic scope" value="Bacteria"/>
</dbReference>
<reference evidence="12" key="1">
    <citation type="journal article" date="2011" name="BMC Genomics">
        <title>Complete genome sequence of the filamentous anoxygenic phototrophic bacterium Chloroflexus aurantiacus.</title>
        <authorList>
            <person name="Tang K.H."/>
            <person name="Barry K."/>
            <person name="Chertkov O."/>
            <person name="Dalin E."/>
            <person name="Han C.S."/>
            <person name="Hauser L.J."/>
            <person name="Honchak B.M."/>
            <person name="Karbach L.E."/>
            <person name="Land M.L."/>
            <person name="Lapidus A."/>
            <person name="Larimer F.W."/>
            <person name="Mikhailova N."/>
            <person name="Pitluck S."/>
            <person name="Pierson B.K."/>
            <person name="Blankenship R.E."/>
        </authorList>
    </citation>
    <scope>NUCLEOTIDE SEQUENCE [LARGE SCALE GENOMIC DNA]</scope>
    <source>
        <strain evidence="12">ATCC 29366 / DSM 635 / J-10-fl</strain>
    </source>
</reference>
<keyword evidence="12" id="KW-1185">Reference proteome</keyword>
<dbReference type="EMBL" id="CP000909">
    <property type="protein sequence ID" value="ABY36969.1"/>
    <property type="molecule type" value="Genomic_DNA"/>
</dbReference>
<evidence type="ECO:0000313" key="11">
    <source>
        <dbReference type="EMBL" id="ABY36969.1"/>
    </source>
</evidence>
<dbReference type="PANTHER" id="PTHR30576">
    <property type="entry name" value="COLANIC BIOSYNTHESIS UDP-GLUCOSE LIPID CARRIER TRANSFERASE"/>
    <property type="match status" value="1"/>
</dbReference>
<evidence type="ECO:0000256" key="2">
    <source>
        <dbReference type="ARBA" id="ARBA00004236"/>
    </source>
</evidence>
<dbReference type="DNASU" id="5825600"/>
<dbReference type="GO" id="GO:0005886">
    <property type="term" value="C:plasma membrane"/>
    <property type="evidence" value="ECO:0007669"/>
    <property type="project" value="UniProtKB-SubCell"/>
</dbReference>
<dbReference type="Gene3D" id="3.40.50.720">
    <property type="entry name" value="NAD(P)-binding Rossmann-like Domain"/>
    <property type="match status" value="1"/>
</dbReference>
<feature type="transmembrane region" description="Helical" evidence="9">
    <location>
        <begin position="69"/>
        <end position="90"/>
    </location>
</feature>
<dbReference type="eggNOG" id="COG1086">
    <property type="taxonomic scope" value="Bacteria"/>
</dbReference>
<feature type="transmembrane region" description="Helical" evidence="9">
    <location>
        <begin position="102"/>
        <end position="123"/>
    </location>
</feature>
<dbReference type="NCBIfam" id="TIGR03025">
    <property type="entry name" value="EPS_sugtrans"/>
    <property type="match status" value="1"/>
</dbReference>
<accession>A9WCK7</accession>
<dbReference type="GO" id="GO:0016780">
    <property type="term" value="F:phosphotransferase activity, for other substituted phosphate groups"/>
    <property type="evidence" value="ECO:0000318"/>
    <property type="project" value="GO_Central"/>
</dbReference>
<dbReference type="InterPro" id="IPR003362">
    <property type="entry name" value="Bact_transf"/>
</dbReference>
<dbReference type="HOGENOM" id="CLU_024920_3_0_0"/>
<evidence type="ECO:0000313" key="12">
    <source>
        <dbReference type="Proteomes" id="UP000002008"/>
    </source>
</evidence>
<dbReference type="AlphaFoldDB" id="A9WCK7"/>
<keyword evidence="4" id="KW-1003">Cell membrane</keyword>
<protein>
    <submittedName>
        <fullName evidence="11">Exopolysaccharide biosynthesis polyprenyl glycosylphosphotransferase</fullName>
        <ecNumber evidence="11">2.7.8.6</ecNumber>
    </submittedName>
</protein>
<feature type="transmembrane region" description="Helical" evidence="9">
    <location>
        <begin position="129"/>
        <end position="151"/>
    </location>
</feature>
<evidence type="ECO:0000259" key="10">
    <source>
        <dbReference type="Pfam" id="PF02397"/>
    </source>
</evidence>
<comment type="similarity">
    <text evidence="3">Belongs to the bacterial sugar transferase family.</text>
</comment>
<dbReference type="Pfam" id="PF02397">
    <property type="entry name" value="Bac_transf"/>
    <property type="match status" value="1"/>
</dbReference>
<evidence type="ECO:0000256" key="9">
    <source>
        <dbReference type="SAM" id="Phobius"/>
    </source>
</evidence>
<dbReference type="STRING" id="324602.Caur_3791"/>
<keyword evidence="6 9" id="KW-0812">Transmembrane</keyword>
<feature type="domain" description="Bacterial sugar transferase" evidence="10">
    <location>
        <begin position="299"/>
        <end position="484"/>
    </location>
</feature>
<evidence type="ECO:0000256" key="6">
    <source>
        <dbReference type="ARBA" id="ARBA00022692"/>
    </source>
</evidence>
<dbReference type="InterPro" id="IPR017475">
    <property type="entry name" value="EPS_sugar_tfrase"/>
</dbReference>
<dbReference type="PATRIC" id="fig|324602.8.peg.4257"/>
<evidence type="ECO:0000256" key="4">
    <source>
        <dbReference type="ARBA" id="ARBA00022475"/>
    </source>
</evidence>
<sequence>MSISSVELTTTAYGRSDHRAIDYQKIALIGALILGDALVVTASFVLAYIVRFFTNLPVFVEGAMQPEFYSILIAMLVPCWIGIFAMHGLYQRTALFNGTHEYNQVFNATSKGMLFVVILTFLIPDIVIARGWLVMSWILTVTLTIAWRFSFRRVVYHLRAKGHLTERILIIGATDEGRAIAEQLSAEHRAGANIVGFIDDRLPVGSEVGTGRVLGTTGDFIRLVNDLNIETIIIADTNLIRERLIVLDGAMDLLNRLEVRLAPGLFDLLTIGVQVHEQGAVPLLSLNKTRITGIHAIGKLLIDRIGALIGLILLAPLFLVVAIAIRLDSPGKIFHRRRVMGVGYRQFDAFKFRTMYEDGDRRLTPAQREELAQKGKLKDDPRITRVGKFLRRTSIDELPQLINVLLGQMSLVGPRMITAAEMHHFGRWQHNLLMVRPGLTGLWQISGRSNLGYADRVRLDMHYIRNYSIWLDLLIIYRTIPALLKGEGAY</sequence>
<keyword evidence="5 11" id="KW-0808">Transferase</keyword>
<evidence type="ECO:0000256" key="5">
    <source>
        <dbReference type="ARBA" id="ARBA00022679"/>
    </source>
</evidence>
<dbReference type="EC" id="2.7.8.6" evidence="11"/>
<dbReference type="KEGG" id="cau:Caur_3791"/>
<gene>
    <name evidence="11" type="ordered locus">Caur_3791</name>
</gene>
<dbReference type="Pfam" id="PF13727">
    <property type="entry name" value="CoA_binding_3"/>
    <property type="match status" value="1"/>
</dbReference>
<evidence type="ECO:0000256" key="3">
    <source>
        <dbReference type="ARBA" id="ARBA00006464"/>
    </source>
</evidence>
<keyword evidence="8 9" id="KW-0472">Membrane</keyword>
<feature type="transmembrane region" description="Helical" evidence="9">
    <location>
        <begin position="26"/>
        <end position="49"/>
    </location>
</feature>
<evidence type="ECO:0000256" key="1">
    <source>
        <dbReference type="ARBA" id="ARBA00004141"/>
    </source>
</evidence>